<reference evidence="1 2" key="1">
    <citation type="journal article" date="2015" name="Sci. Rep.">
        <title>The power of single molecule real-time sequencing technology in the de novo assembly of a eukaryotic genome.</title>
        <authorList>
            <person name="Sakai H."/>
            <person name="Naito K."/>
            <person name="Ogiso-Tanaka E."/>
            <person name="Takahashi Y."/>
            <person name="Iseki K."/>
            <person name="Muto C."/>
            <person name="Satou K."/>
            <person name="Teruya K."/>
            <person name="Shiroma A."/>
            <person name="Shimoji M."/>
            <person name="Hirano T."/>
            <person name="Itoh T."/>
            <person name="Kaga A."/>
            <person name="Tomooka N."/>
        </authorList>
    </citation>
    <scope>NUCLEOTIDE SEQUENCE [LARGE SCALE GENOMIC DNA]</scope>
    <source>
        <strain evidence="2">cv. Shumari</strain>
    </source>
</reference>
<feature type="non-terminal residue" evidence="1">
    <location>
        <position position="1"/>
    </location>
</feature>
<name>A0A0S3SJD3_PHAAN</name>
<evidence type="ECO:0000313" key="1">
    <source>
        <dbReference type="EMBL" id="BAT92856.1"/>
    </source>
</evidence>
<evidence type="ECO:0000313" key="2">
    <source>
        <dbReference type="Proteomes" id="UP000291084"/>
    </source>
</evidence>
<dbReference type="AlphaFoldDB" id="A0A0S3SJD3"/>
<dbReference type="Proteomes" id="UP000291084">
    <property type="component" value="Chromosome 7"/>
</dbReference>
<organism evidence="1 2">
    <name type="scientific">Vigna angularis var. angularis</name>
    <dbReference type="NCBI Taxonomy" id="157739"/>
    <lineage>
        <taxon>Eukaryota</taxon>
        <taxon>Viridiplantae</taxon>
        <taxon>Streptophyta</taxon>
        <taxon>Embryophyta</taxon>
        <taxon>Tracheophyta</taxon>
        <taxon>Spermatophyta</taxon>
        <taxon>Magnoliopsida</taxon>
        <taxon>eudicotyledons</taxon>
        <taxon>Gunneridae</taxon>
        <taxon>Pentapetalae</taxon>
        <taxon>rosids</taxon>
        <taxon>fabids</taxon>
        <taxon>Fabales</taxon>
        <taxon>Fabaceae</taxon>
        <taxon>Papilionoideae</taxon>
        <taxon>50 kb inversion clade</taxon>
        <taxon>NPAAA clade</taxon>
        <taxon>indigoferoid/millettioid clade</taxon>
        <taxon>Phaseoleae</taxon>
        <taxon>Vigna</taxon>
    </lineage>
</organism>
<gene>
    <name evidence="1" type="primary">Vigan.07G170400</name>
    <name evidence="1" type="ORF">VIGAN_07170400</name>
</gene>
<sequence length="81" mass="9466">FHRAERYSSPSFSLLWVRLIKKPLFVFPFEATRESGRRLGVNNEKVAGEGSDDALRGYRQRQQRESWSQICNLGFLILFSD</sequence>
<proteinExistence type="predicted"/>
<protein>
    <submittedName>
        <fullName evidence="1">Uncharacterized protein</fullName>
    </submittedName>
</protein>
<dbReference type="EMBL" id="AP015040">
    <property type="protein sequence ID" value="BAT92856.1"/>
    <property type="molecule type" value="Genomic_DNA"/>
</dbReference>
<accession>A0A0S3SJD3</accession>
<keyword evidence="2" id="KW-1185">Reference proteome</keyword>